<evidence type="ECO:0000313" key="1">
    <source>
        <dbReference type="EMBL" id="CAK74121.1"/>
    </source>
</evidence>
<gene>
    <name evidence="1" type="ORF">GSPATT00010355001</name>
</gene>
<evidence type="ECO:0000313" key="2">
    <source>
        <dbReference type="Proteomes" id="UP000000600"/>
    </source>
</evidence>
<dbReference type="GeneID" id="5027303"/>
<name>A0CTK4_PARTE</name>
<proteinExistence type="predicted"/>
<dbReference type="InParanoid" id="A0CTK4"/>
<accession>A0CTK4</accession>
<sequence length="290" mass="34511">MQRSSINSQLEKYKFIALPLIEYVYKQRVNIVKIALLLLYLNLQYHINIILGILTKECYEVYDFFCQFISTVTEGNQEICYFTIMLSPAELVKATSYLFSFHLKLRKYIYANIINERETKVKPLNSQIILRLMGFCCFQIDGQHCHQFNWKQNWEDADEKSKDKILNNSVRPLDLLIYCQELQTQRLLQQPQQRQVATFLPEQQHDEEMPLIQTVQPIQQQQKNKQQIQPDLQTKMKEVVLIHENLASNYNKLAIFCFAQQAQALLYKVLTQIRNDKNWLNPKYKNYKIS</sequence>
<keyword evidence="2" id="KW-1185">Reference proteome</keyword>
<dbReference type="KEGG" id="ptm:GSPATT00010355001"/>
<dbReference type="RefSeq" id="XP_001441518.1">
    <property type="nucleotide sequence ID" value="XM_001441481.1"/>
</dbReference>
<dbReference type="AlphaFoldDB" id="A0CTK4"/>
<organism evidence="1 2">
    <name type="scientific">Paramecium tetraurelia</name>
    <dbReference type="NCBI Taxonomy" id="5888"/>
    <lineage>
        <taxon>Eukaryota</taxon>
        <taxon>Sar</taxon>
        <taxon>Alveolata</taxon>
        <taxon>Ciliophora</taxon>
        <taxon>Intramacronucleata</taxon>
        <taxon>Oligohymenophorea</taxon>
        <taxon>Peniculida</taxon>
        <taxon>Parameciidae</taxon>
        <taxon>Paramecium</taxon>
    </lineage>
</organism>
<dbReference type="EMBL" id="CT868174">
    <property type="protein sequence ID" value="CAK74121.1"/>
    <property type="molecule type" value="Genomic_DNA"/>
</dbReference>
<dbReference type="HOGENOM" id="CLU_961253_0_0_1"/>
<dbReference type="Proteomes" id="UP000000600">
    <property type="component" value="Unassembled WGS sequence"/>
</dbReference>
<reference evidence="1 2" key="1">
    <citation type="journal article" date="2006" name="Nature">
        <title>Global trends of whole-genome duplications revealed by the ciliate Paramecium tetraurelia.</title>
        <authorList>
            <consortium name="Genoscope"/>
            <person name="Aury J.-M."/>
            <person name="Jaillon O."/>
            <person name="Duret L."/>
            <person name="Noel B."/>
            <person name="Jubin C."/>
            <person name="Porcel B.M."/>
            <person name="Segurens B."/>
            <person name="Daubin V."/>
            <person name="Anthouard V."/>
            <person name="Aiach N."/>
            <person name="Arnaiz O."/>
            <person name="Billaut A."/>
            <person name="Beisson J."/>
            <person name="Blanc I."/>
            <person name="Bouhouche K."/>
            <person name="Camara F."/>
            <person name="Duharcourt S."/>
            <person name="Guigo R."/>
            <person name="Gogendeau D."/>
            <person name="Katinka M."/>
            <person name="Keller A.-M."/>
            <person name="Kissmehl R."/>
            <person name="Klotz C."/>
            <person name="Koll F."/>
            <person name="Le Moue A."/>
            <person name="Lepere C."/>
            <person name="Malinsky S."/>
            <person name="Nowacki M."/>
            <person name="Nowak J.K."/>
            <person name="Plattner H."/>
            <person name="Poulain J."/>
            <person name="Ruiz F."/>
            <person name="Serrano V."/>
            <person name="Zagulski M."/>
            <person name="Dessen P."/>
            <person name="Betermier M."/>
            <person name="Weissenbach J."/>
            <person name="Scarpelli C."/>
            <person name="Schachter V."/>
            <person name="Sperling L."/>
            <person name="Meyer E."/>
            <person name="Cohen J."/>
            <person name="Wincker P."/>
        </authorList>
    </citation>
    <scope>NUCLEOTIDE SEQUENCE [LARGE SCALE GENOMIC DNA]</scope>
    <source>
        <strain evidence="1 2">Stock d4-2</strain>
    </source>
</reference>
<protein>
    <submittedName>
        <fullName evidence="1">Uncharacterized protein</fullName>
    </submittedName>
</protein>